<dbReference type="RefSeq" id="WP_257742336.1">
    <property type="nucleotide sequence ID" value="NZ_CP096115.1"/>
</dbReference>
<protein>
    <submittedName>
        <fullName evidence="2">MoxR family ATPase</fullName>
    </submittedName>
</protein>
<proteinExistence type="predicted"/>
<keyword evidence="3" id="KW-1185">Reference proteome</keyword>
<gene>
    <name evidence="2" type="ORF">L6E24_12630</name>
</gene>
<dbReference type="InterPro" id="IPR003593">
    <property type="entry name" value="AAA+_ATPase"/>
</dbReference>
<dbReference type="SUPFAM" id="SSF52540">
    <property type="entry name" value="P-loop containing nucleoside triphosphate hydrolases"/>
    <property type="match status" value="1"/>
</dbReference>
<dbReference type="SMART" id="SM00382">
    <property type="entry name" value="AAA"/>
    <property type="match status" value="1"/>
</dbReference>
<dbReference type="AlphaFoldDB" id="A0A9E7PLM3"/>
<dbReference type="Pfam" id="PF17863">
    <property type="entry name" value="AAA_lid_2"/>
    <property type="match status" value="1"/>
</dbReference>
<evidence type="ECO:0000313" key="3">
    <source>
        <dbReference type="Proteomes" id="UP001060368"/>
    </source>
</evidence>
<dbReference type="PANTHER" id="PTHR42759">
    <property type="entry name" value="MOXR FAMILY PROTEIN"/>
    <property type="match status" value="1"/>
</dbReference>
<evidence type="ECO:0000259" key="1">
    <source>
        <dbReference type="SMART" id="SM00382"/>
    </source>
</evidence>
<dbReference type="InterPro" id="IPR050764">
    <property type="entry name" value="CbbQ/NirQ/NorQ/GpvN"/>
</dbReference>
<dbReference type="GO" id="GO:0016887">
    <property type="term" value="F:ATP hydrolysis activity"/>
    <property type="evidence" value="ECO:0007669"/>
    <property type="project" value="InterPro"/>
</dbReference>
<dbReference type="EMBL" id="CP096115">
    <property type="protein sequence ID" value="UUX92185.1"/>
    <property type="molecule type" value="Genomic_DNA"/>
</dbReference>
<dbReference type="GO" id="GO:0005524">
    <property type="term" value="F:ATP binding"/>
    <property type="evidence" value="ECO:0007669"/>
    <property type="project" value="InterPro"/>
</dbReference>
<name>A0A9E7PLM3_9EURY</name>
<evidence type="ECO:0000313" key="2">
    <source>
        <dbReference type="EMBL" id="UUX92185.1"/>
    </source>
</evidence>
<dbReference type="InterPro" id="IPR011703">
    <property type="entry name" value="ATPase_AAA-3"/>
</dbReference>
<accession>A0A9E7PLM3</accession>
<sequence>MNKESIEEGIKDLASVCDQIRDITGSYIVGNQNLVETILIGVLSDGHVLIEGVPGTAKTTIVKLVSIMLGCESRRLQCAVDTQPSDIIGIRIWNQRENEFEFKRGPVFTNILLIDEINRLPPRSQSAFIEAMSERQVTVDGRGVKLNKPFFTIATQNPFEQEGTFPLIEAQKDRFMFSINSKYLNADDELEIISREHKGSLNWSYISEKVQPLLSAEKIDRGTKAVREINVEPPVLGYIRDIVIATRKHGDVRLGASSRGSIALLRGSKALAAINGRTYVTPDDVKAVAHRVLQHRIILRYESEISSITTADVVDQILGTIEVP</sequence>
<dbReference type="PIRSF" id="PIRSF002849">
    <property type="entry name" value="AAA_ATPase_chaperone_MoxR_prd"/>
    <property type="match status" value="1"/>
</dbReference>
<dbReference type="PANTHER" id="PTHR42759:SF1">
    <property type="entry name" value="MAGNESIUM-CHELATASE SUBUNIT CHLD"/>
    <property type="match status" value="1"/>
</dbReference>
<feature type="domain" description="AAA+ ATPase" evidence="1">
    <location>
        <begin position="44"/>
        <end position="268"/>
    </location>
</feature>
<dbReference type="Gene3D" id="3.40.50.300">
    <property type="entry name" value="P-loop containing nucleotide triphosphate hydrolases"/>
    <property type="match status" value="1"/>
</dbReference>
<dbReference type="CDD" id="cd00009">
    <property type="entry name" value="AAA"/>
    <property type="match status" value="1"/>
</dbReference>
<dbReference type="KEGG" id="mend:L6E24_12630"/>
<dbReference type="InterPro" id="IPR041628">
    <property type="entry name" value="ChlI/MoxR_AAA_lid"/>
</dbReference>
<dbReference type="Pfam" id="PF07726">
    <property type="entry name" value="AAA_3"/>
    <property type="match status" value="1"/>
</dbReference>
<dbReference type="GeneID" id="74308562"/>
<dbReference type="Proteomes" id="UP001060368">
    <property type="component" value="Chromosome"/>
</dbReference>
<organism evidence="2 3">
    <name type="scientific">Methanoplanus endosymbiosus</name>
    <dbReference type="NCBI Taxonomy" id="33865"/>
    <lineage>
        <taxon>Archaea</taxon>
        <taxon>Methanobacteriati</taxon>
        <taxon>Methanobacteriota</taxon>
        <taxon>Stenosarchaea group</taxon>
        <taxon>Methanomicrobia</taxon>
        <taxon>Methanomicrobiales</taxon>
        <taxon>Methanomicrobiaceae</taxon>
        <taxon>Methanoplanus</taxon>
    </lineage>
</organism>
<dbReference type="InterPro" id="IPR027417">
    <property type="entry name" value="P-loop_NTPase"/>
</dbReference>
<dbReference type="Gene3D" id="1.10.8.80">
    <property type="entry name" value="Magnesium chelatase subunit I, C-Terminal domain"/>
    <property type="match status" value="1"/>
</dbReference>
<reference evidence="2" key="1">
    <citation type="submission" date="2022-04" db="EMBL/GenBank/DDBJ databases">
        <title>Complete genome of Methanoplanus endosymbiosus DSM 3599.</title>
        <authorList>
            <person name="Chen S.-C."/>
            <person name="You Y.-T."/>
            <person name="Zhou Y.-Z."/>
            <person name="Lai M.-C."/>
        </authorList>
    </citation>
    <scope>NUCLEOTIDE SEQUENCE</scope>
    <source>
        <strain evidence="2">DSM 3599</strain>
    </source>
</reference>